<name>A0AAD6UHU3_9AGAR</name>
<comment type="caution">
    <text evidence="2">The sequence shown here is derived from an EMBL/GenBank/DDBJ whole genome shotgun (WGS) entry which is preliminary data.</text>
</comment>
<proteinExistence type="predicted"/>
<reference evidence="2" key="1">
    <citation type="submission" date="2023-03" db="EMBL/GenBank/DDBJ databases">
        <title>Massive genome expansion in bonnet fungi (Mycena s.s.) driven by repeated elements and novel gene families across ecological guilds.</title>
        <authorList>
            <consortium name="Lawrence Berkeley National Laboratory"/>
            <person name="Harder C.B."/>
            <person name="Miyauchi S."/>
            <person name="Viragh M."/>
            <person name="Kuo A."/>
            <person name="Thoen E."/>
            <person name="Andreopoulos B."/>
            <person name="Lu D."/>
            <person name="Skrede I."/>
            <person name="Drula E."/>
            <person name="Henrissat B."/>
            <person name="Morin E."/>
            <person name="Kohler A."/>
            <person name="Barry K."/>
            <person name="LaButti K."/>
            <person name="Morin E."/>
            <person name="Salamov A."/>
            <person name="Lipzen A."/>
            <person name="Mereny Z."/>
            <person name="Hegedus B."/>
            <person name="Baldrian P."/>
            <person name="Stursova M."/>
            <person name="Weitz H."/>
            <person name="Taylor A."/>
            <person name="Grigoriev I.V."/>
            <person name="Nagy L.G."/>
            <person name="Martin F."/>
            <person name="Kauserud H."/>
        </authorList>
    </citation>
    <scope>NUCLEOTIDE SEQUENCE</scope>
    <source>
        <strain evidence="2">CBHHK173m</strain>
    </source>
</reference>
<feature type="region of interest" description="Disordered" evidence="1">
    <location>
        <begin position="152"/>
        <end position="247"/>
    </location>
</feature>
<dbReference type="AlphaFoldDB" id="A0AAD6UHU3"/>
<keyword evidence="3" id="KW-1185">Reference proteome</keyword>
<accession>A0AAD6UHU3</accession>
<evidence type="ECO:0000256" key="1">
    <source>
        <dbReference type="SAM" id="MobiDB-lite"/>
    </source>
</evidence>
<feature type="region of interest" description="Disordered" evidence="1">
    <location>
        <begin position="477"/>
        <end position="534"/>
    </location>
</feature>
<protein>
    <submittedName>
        <fullName evidence="2">Uncharacterized protein</fullName>
    </submittedName>
</protein>
<evidence type="ECO:0000313" key="3">
    <source>
        <dbReference type="Proteomes" id="UP001222325"/>
    </source>
</evidence>
<feature type="region of interest" description="Disordered" evidence="1">
    <location>
        <begin position="345"/>
        <end position="395"/>
    </location>
</feature>
<evidence type="ECO:0000313" key="2">
    <source>
        <dbReference type="EMBL" id="KAJ7099372.1"/>
    </source>
</evidence>
<feature type="compositionally biased region" description="Polar residues" evidence="1">
    <location>
        <begin position="349"/>
        <end position="361"/>
    </location>
</feature>
<sequence length="633" mass="68783">MPMPSPALVDKGWQAVSPEWWRIPYNAVSWAYSASDPPDIVAARATQSPRVAKPPHYHAALFYRAASVEDHHDEDLADWDDGRLNPDLVGFKGAVAAIESYEIDVGFNWSAWPVEEKSTPDLTLAVDEDHVALGKERWDELVQDLTGGLSIANTDRYQESDEDSLRSPHRSTSAHSSVDLTDSERSVLSEAMPATPRVRRSYANIVVKDASPSRSASSRDSDRSPRRLNAAASSFVPSPSKAKVTSDATPFLTAPGPVPFPTLNEPRAQTPPSPSFNTTFVFPSLNVPPLPAVKITKDAQGFYCGVESPAQAPSHTRTSSTLLPAFLDAFTRRRPPASKTRAIVDRLKSSASGEPTKTQEAPKSYPARPQLELSSIAKPRLSVSEYGDDGDSPPIDDDGEGWIGIDETAASAAVVNPKTRRTRDLFLALTRRRSSSSPPKSTLVETPADDVVGIPVELPSPSSSSSNDGWIEGPALLRAESKPTPPVISRSERKATPLSVQAAEPKPVLHRPLTNRAPKRPKRSAPAPQTAPVSTALYARPPPYYYPPAHRPIPVQYAGYMHPMQVLQLQQQQQMHMRHMSAPVGIPIPLRTPRGSMSSAGSGEWYQYPMPVSAYPVPMPVLHAPPVFVPRGA</sequence>
<dbReference type="Proteomes" id="UP001222325">
    <property type="component" value="Unassembled WGS sequence"/>
</dbReference>
<organism evidence="2 3">
    <name type="scientific">Mycena belliarum</name>
    <dbReference type="NCBI Taxonomy" id="1033014"/>
    <lineage>
        <taxon>Eukaryota</taxon>
        <taxon>Fungi</taxon>
        <taxon>Dikarya</taxon>
        <taxon>Basidiomycota</taxon>
        <taxon>Agaricomycotina</taxon>
        <taxon>Agaricomycetes</taxon>
        <taxon>Agaricomycetidae</taxon>
        <taxon>Agaricales</taxon>
        <taxon>Marasmiineae</taxon>
        <taxon>Mycenaceae</taxon>
        <taxon>Mycena</taxon>
    </lineage>
</organism>
<gene>
    <name evidence="2" type="ORF">B0H15DRAFT_900610</name>
</gene>
<feature type="compositionally biased region" description="Polar residues" evidence="1">
    <location>
        <begin position="170"/>
        <end position="180"/>
    </location>
</feature>
<feature type="compositionally biased region" description="Basic and acidic residues" evidence="1">
    <location>
        <begin position="156"/>
        <end position="166"/>
    </location>
</feature>
<feature type="compositionally biased region" description="Acidic residues" evidence="1">
    <location>
        <begin position="386"/>
        <end position="395"/>
    </location>
</feature>
<dbReference type="EMBL" id="JARJCN010000007">
    <property type="protein sequence ID" value="KAJ7099372.1"/>
    <property type="molecule type" value="Genomic_DNA"/>
</dbReference>